<organism evidence="1 2">
    <name type="scientific">Microbacterium maritypicum</name>
    <name type="common">Microbacterium liquefaciens</name>
    <dbReference type="NCBI Taxonomy" id="33918"/>
    <lineage>
        <taxon>Bacteria</taxon>
        <taxon>Bacillati</taxon>
        <taxon>Actinomycetota</taxon>
        <taxon>Actinomycetes</taxon>
        <taxon>Micrococcales</taxon>
        <taxon>Microbacteriaceae</taxon>
        <taxon>Microbacterium</taxon>
    </lineage>
</organism>
<name>A0ACD4B4B8_MICMQ</name>
<evidence type="ECO:0000313" key="2">
    <source>
        <dbReference type="Proteomes" id="UP001060245"/>
    </source>
</evidence>
<protein>
    <submittedName>
        <fullName evidence="1">Uncharacterized protein</fullName>
    </submittedName>
</protein>
<evidence type="ECO:0000313" key="1">
    <source>
        <dbReference type="EMBL" id="UTT52314.1"/>
    </source>
</evidence>
<reference evidence="1" key="1">
    <citation type="submission" date="2022-07" db="EMBL/GenBank/DDBJ databases">
        <title>Complete genome of DND4.</title>
        <authorList>
            <person name="Cao G."/>
        </authorList>
    </citation>
    <scope>NUCLEOTIDE SEQUENCE</scope>
    <source>
        <strain evidence="1">DND4</strain>
    </source>
</reference>
<dbReference type="EMBL" id="CP101471">
    <property type="protein sequence ID" value="UTT52314.1"/>
    <property type="molecule type" value="Genomic_DNA"/>
</dbReference>
<sequence length="184" mass="20386">MTVATSLAQTADIDLDEAIRLAVKLETVAADDGYALTACAILASMRDLKRTEGRNALEAMRALEDQRAALAARQEELLKQLVSDLEWMDIPVRRLRGFEVLRIAEDAVPGARVHLIHEYQENGPDIRTSAHLLDDCGWYCGGPGNTVKGGGRQKRRYHCLGEFEYIGSTDTDGHTDYLFTPVKP</sequence>
<keyword evidence="2" id="KW-1185">Reference proteome</keyword>
<proteinExistence type="predicted"/>
<gene>
    <name evidence="1" type="ORF">NMQ05_14705</name>
</gene>
<accession>A0ACD4B4B8</accession>
<dbReference type="Proteomes" id="UP001060245">
    <property type="component" value="Chromosome"/>
</dbReference>